<feature type="non-terminal residue" evidence="1">
    <location>
        <position position="50"/>
    </location>
</feature>
<protein>
    <submittedName>
        <fullName evidence="1">Uncharacterized protein</fullName>
    </submittedName>
</protein>
<dbReference type="AlphaFoldDB" id="X1I0Q4"/>
<organism evidence="1">
    <name type="scientific">marine sediment metagenome</name>
    <dbReference type="NCBI Taxonomy" id="412755"/>
    <lineage>
        <taxon>unclassified sequences</taxon>
        <taxon>metagenomes</taxon>
        <taxon>ecological metagenomes</taxon>
    </lineage>
</organism>
<proteinExistence type="predicted"/>
<accession>X1I0Q4</accession>
<dbReference type="EMBL" id="BARU01027578">
    <property type="protein sequence ID" value="GAH75302.1"/>
    <property type="molecule type" value="Genomic_DNA"/>
</dbReference>
<name>X1I0Q4_9ZZZZ</name>
<evidence type="ECO:0000313" key="1">
    <source>
        <dbReference type="EMBL" id="GAH75302.1"/>
    </source>
</evidence>
<sequence length="50" mass="5643">MNNISQAEQYLLGQIRQGDNQAWSQLVNRYQADCFTLPKLSCPSAQTAKI</sequence>
<comment type="caution">
    <text evidence="1">The sequence shown here is derived from an EMBL/GenBank/DDBJ whole genome shotgun (WGS) entry which is preliminary data.</text>
</comment>
<gene>
    <name evidence="1" type="ORF">S03H2_44137</name>
</gene>
<reference evidence="1" key="1">
    <citation type="journal article" date="2014" name="Front. Microbiol.">
        <title>High frequency of phylogenetically diverse reductive dehalogenase-homologous genes in deep subseafloor sedimentary metagenomes.</title>
        <authorList>
            <person name="Kawai M."/>
            <person name="Futagami T."/>
            <person name="Toyoda A."/>
            <person name="Takaki Y."/>
            <person name="Nishi S."/>
            <person name="Hori S."/>
            <person name="Arai W."/>
            <person name="Tsubouchi T."/>
            <person name="Morono Y."/>
            <person name="Uchiyama I."/>
            <person name="Ito T."/>
            <person name="Fujiyama A."/>
            <person name="Inagaki F."/>
            <person name="Takami H."/>
        </authorList>
    </citation>
    <scope>NUCLEOTIDE SEQUENCE</scope>
    <source>
        <strain evidence="1">Expedition CK06-06</strain>
    </source>
</reference>